<sequence>MRARQATYTYLIHRPLGSLGGPRPCLQRHFLVHTRASMTTSTISLKTFLAAAKDALAMPPAQRSLPLTFVVGNESADLDSLCSAVVLAYIRSHIAPRRLHIPLSNLPREDLAMRIELGPILAKADLDDSDLITLSELPQDLDPKDTDRVISCIDHHVDEGAVSVQAAPRVIETCGSCMSLVVDTYADAWRILAHGEQSPVTTKNISKDLNQLAQVALAPILIDTVNMTATAKIRPKDSRAAKLLEEELMHGPNFDQTAYFDIITAAKEDLSQLSLRDILRKDYKEWENGGIKLGISCVVQNFDFFLEKAASTSKESGEDVMLRALHSWAQEQKLDIASIMTTSNPGGEFQRHLLVWGLTGGGKKAVKKFREDTTEKLKLELWNDGILDEPGSRHAWRQLALDSSRKQVAPMLRDAMKWASANL</sequence>
<evidence type="ECO:0000313" key="2">
    <source>
        <dbReference type="EMBL" id="KAJ4159786.1"/>
    </source>
</evidence>
<evidence type="ECO:0000259" key="1">
    <source>
        <dbReference type="SMART" id="SM01131"/>
    </source>
</evidence>
<keyword evidence="3" id="KW-1185">Reference proteome</keyword>
<comment type="caution">
    <text evidence="2">The sequence shown here is derived from an EMBL/GenBank/DDBJ whole genome shotgun (WGS) entry which is preliminary data.</text>
</comment>
<dbReference type="SUPFAM" id="SSF64182">
    <property type="entry name" value="DHH phosphoesterases"/>
    <property type="match status" value="1"/>
</dbReference>
<dbReference type="GO" id="GO:0005737">
    <property type="term" value="C:cytoplasm"/>
    <property type="evidence" value="ECO:0007669"/>
    <property type="project" value="InterPro"/>
</dbReference>
<dbReference type="GeneID" id="80894890"/>
<dbReference type="EMBL" id="JAJHUN010000003">
    <property type="protein sequence ID" value="KAJ4159786.1"/>
    <property type="molecule type" value="Genomic_DNA"/>
</dbReference>
<proteinExistence type="predicted"/>
<name>A0A9W8QIS9_AKAMU</name>
<accession>A0A9W8QIS9</accession>
<gene>
    <name evidence="2" type="ORF">LMH87_007731</name>
</gene>
<dbReference type="AlphaFoldDB" id="A0A9W8QIS9"/>
<dbReference type="SMART" id="SM01131">
    <property type="entry name" value="DHHA2"/>
    <property type="match status" value="1"/>
</dbReference>
<dbReference type="PANTHER" id="PTHR12112:SF39">
    <property type="entry name" value="EG:152A3.5 PROTEIN (FBGN0003116_PN PROTEIN)"/>
    <property type="match status" value="1"/>
</dbReference>
<dbReference type="PANTHER" id="PTHR12112">
    <property type="entry name" value="BNIP - RELATED"/>
    <property type="match status" value="1"/>
</dbReference>
<dbReference type="InterPro" id="IPR038763">
    <property type="entry name" value="DHH_sf"/>
</dbReference>
<dbReference type="InterPro" id="IPR004097">
    <property type="entry name" value="DHHA2"/>
</dbReference>
<feature type="domain" description="DHHA2" evidence="1">
    <location>
        <begin position="260"/>
        <end position="416"/>
    </location>
</feature>
<reference evidence="2" key="1">
    <citation type="journal article" date="2023" name="Access Microbiol">
        <title>De-novo genome assembly for Akanthomyces muscarius, a biocontrol agent of insect agricultural pests.</title>
        <authorList>
            <person name="Erdos Z."/>
            <person name="Studholme D.J."/>
            <person name="Raymond B."/>
            <person name="Sharma M."/>
        </authorList>
    </citation>
    <scope>NUCLEOTIDE SEQUENCE</scope>
    <source>
        <strain evidence="2">Ve6</strain>
    </source>
</reference>
<evidence type="ECO:0000313" key="3">
    <source>
        <dbReference type="Proteomes" id="UP001144673"/>
    </source>
</evidence>
<dbReference type="GO" id="GO:0004309">
    <property type="term" value="F:exopolyphosphatase activity"/>
    <property type="evidence" value="ECO:0007669"/>
    <property type="project" value="TreeGrafter"/>
</dbReference>
<dbReference type="Gene3D" id="3.90.1640.10">
    <property type="entry name" value="inorganic pyrophosphatase (n-terminal core)"/>
    <property type="match status" value="1"/>
</dbReference>
<dbReference type="InterPro" id="IPR038222">
    <property type="entry name" value="DHHA2_dom_sf"/>
</dbReference>
<organism evidence="2 3">
    <name type="scientific">Akanthomyces muscarius</name>
    <name type="common">Entomopathogenic fungus</name>
    <name type="synonym">Lecanicillium muscarium</name>
    <dbReference type="NCBI Taxonomy" id="2231603"/>
    <lineage>
        <taxon>Eukaryota</taxon>
        <taxon>Fungi</taxon>
        <taxon>Dikarya</taxon>
        <taxon>Ascomycota</taxon>
        <taxon>Pezizomycotina</taxon>
        <taxon>Sordariomycetes</taxon>
        <taxon>Hypocreomycetidae</taxon>
        <taxon>Hypocreales</taxon>
        <taxon>Cordycipitaceae</taxon>
        <taxon>Akanthomyces</taxon>
    </lineage>
</organism>
<dbReference type="Pfam" id="PF02833">
    <property type="entry name" value="DHHA2"/>
    <property type="match status" value="1"/>
</dbReference>
<protein>
    <recommendedName>
        <fullName evidence="1">DHHA2 domain-containing protein</fullName>
    </recommendedName>
</protein>
<dbReference type="KEGG" id="amus:LMH87_007731"/>
<dbReference type="Proteomes" id="UP001144673">
    <property type="component" value="Unassembled WGS sequence"/>
</dbReference>
<dbReference type="RefSeq" id="XP_056057591.1">
    <property type="nucleotide sequence ID" value="XM_056198845.1"/>
</dbReference>
<dbReference type="Gene3D" id="3.10.310.20">
    <property type="entry name" value="DHHA2 domain"/>
    <property type="match status" value="1"/>
</dbReference>